<dbReference type="OrthoDB" id="24041at2"/>
<evidence type="ECO:0000313" key="7">
    <source>
        <dbReference type="Proteomes" id="UP000305921"/>
    </source>
</evidence>
<dbReference type="PROSITE" id="PS50975">
    <property type="entry name" value="ATP_GRASP"/>
    <property type="match status" value="1"/>
</dbReference>
<accession>A0A5R9E8S4</accession>
<evidence type="ECO:0000256" key="2">
    <source>
        <dbReference type="ARBA" id="ARBA00022741"/>
    </source>
</evidence>
<proteinExistence type="predicted"/>
<dbReference type="GO" id="GO:0005524">
    <property type="term" value="F:ATP binding"/>
    <property type="evidence" value="ECO:0007669"/>
    <property type="project" value="UniProtKB-UniRule"/>
</dbReference>
<dbReference type="PANTHER" id="PTHR43585:SF2">
    <property type="entry name" value="ATP-GRASP ENZYME FSQD"/>
    <property type="match status" value="1"/>
</dbReference>
<keyword evidence="7" id="KW-1185">Reference proteome</keyword>
<gene>
    <name evidence="6" type="ORF">FEF34_21640</name>
</gene>
<organism evidence="6 7">
    <name type="scientific">Streptomyces marianii</name>
    <dbReference type="NCBI Taxonomy" id="1817406"/>
    <lineage>
        <taxon>Bacteria</taxon>
        <taxon>Bacillati</taxon>
        <taxon>Actinomycetota</taxon>
        <taxon>Actinomycetes</taxon>
        <taxon>Kitasatosporales</taxon>
        <taxon>Streptomycetaceae</taxon>
        <taxon>Streptomyces</taxon>
    </lineage>
</organism>
<dbReference type="AlphaFoldDB" id="A0A5R9E8S4"/>
<dbReference type="EMBL" id="VAWE01000001">
    <property type="protein sequence ID" value="TLQ45279.1"/>
    <property type="molecule type" value="Genomic_DNA"/>
</dbReference>
<comment type="caution">
    <text evidence="6">The sequence shown here is derived from an EMBL/GenBank/DDBJ whole genome shotgun (WGS) entry which is preliminary data.</text>
</comment>
<dbReference type="Gene3D" id="3.40.50.20">
    <property type="match status" value="1"/>
</dbReference>
<evidence type="ECO:0000256" key="3">
    <source>
        <dbReference type="ARBA" id="ARBA00022840"/>
    </source>
</evidence>
<keyword evidence="3 4" id="KW-0067">ATP-binding</keyword>
<evidence type="ECO:0000256" key="1">
    <source>
        <dbReference type="ARBA" id="ARBA00022598"/>
    </source>
</evidence>
<evidence type="ECO:0000313" key="6">
    <source>
        <dbReference type="EMBL" id="TLQ45279.1"/>
    </source>
</evidence>
<dbReference type="InterPro" id="IPR052032">
    <property type="entry name" value="ATP-dep_AA_Ligase"/>
</dbReference>
<sequence>MAVLHRRGGSAGLTEIEQAARGVCRPVMFFDRSVAEDDPGLVRRAEELFPVRVFAPPTLAESVRDAEVEGVTTFHDREVENVTAVASALGLPGVPAGPNPWDKLTQRTLLAEAGLTHVTAVAVDSAHTFAEALDKVRLPAILKPRRGVGGTGIAFVDNTSDADHQLRHRTQWPGLLLESRLPPHEHPRNEWLADYVSVETASTQDAHVPIAIFDKAPVSVYRRAGPDASDVVSVTGDLTPTMLPLAVRNRVLDYVREVLAALRVRWCVTHTEVKLLPDAVDLIEVNGRVGGHLPRLLRALEGPNLLTIAMSLALAQEPNVPPLADGAPRGYAMGLFPAFGQRAGTVHSAVTRDQLERFPCIVRVDEVAERGRLRRATGYRAANVVLRARDEGELTAAVTAVTAGISALFNADGLGEDPWFENFHPPAGPLR</sequence>
<name>A0A5R9E8S4_9ACTN</name>
<protein>
    <submittedName>
        <fullName evidence="6">ATP-grasp domain-containing protein</fullName>
    </submittedName>
</protein>
<dbReference type="RefSeq" id="WP_138054621.1">
    <property type="nucleotide sequence ID" value="NZ_VAWE01000001.1"/>
</dbReference>
<dbReference type="Gene3D" id="3.30.470.20">
    <property type="entry name" value="ATP-grasp fold, B domain"/>
    <property type="match status" value="1"/>
</dbReference>
<dbReference type="InterPro" id="IPR011761">
    <property type="entry name" value="ATP-grasp"/>
</dbReference>
<feature type="domain" description="ATP-grasp" evidence="5">
    <location>
        <begin position="107"/>
        <end position="314"/>
    </location>
</feature>
<dbReference type="PANTHER" id="PTHR43585">
    <property type="entry name" value="FUMIPYRROLE BIOSYNTHESIS PROTEIN C"/>
    <property type="match status" value="1"/>
</dbReference>
<reference evidence="6 7" key="1">
    <citation type="submission" date="2019-05" db="EMBL/GenBank/DDBJ databases">
        <title>Streptomyces marianii sp. nov., a novel marine actinomycete from southern coast of India.</title>
        <authorList>
            <person name="Iniyan A.M."/>
            <person name="Wink J."/>
            <person name="Ramprasad E."/>
            <person name="Ramana C.V."/>
            <person name="Bunk B."/>
            <person name="Sproer C."/>
            <person name="Joseph F.-J.R.S."/>
            <person name="Vincent S.G.P."/>
        </authorList>
    </citation>
    <scope>NUCLEOTIDE SEQUENCE [LARGE SCALE GENOMIC DNA]</scope>
    <source>
        <strain evidence="6 7">ICN19</strain>
    </source>
</reference>
<keyword evidence="1" id="KW-0436">Ligase</keyword>
<dbReference type="SUPFAM" id="SSF56059">
    <property type="entry name" value="Glutathione synthetase ATP-binding domain-like"/>
    <property type="match status" value="1"/>
</dbReference>
<dbReference type="GO" id="GO:0046872">
    <property type="term" value="F:metal ion binding"/>
    <property type="evidence" value="ECO:0007669"/>
    <property type="project" value="InterPro"/>
</dbReference>
<dbReference type="GO" id="GO:0016874">
    <property type="term" value="F:ligase activity"/>
    <property type="evidence" value="ECO:0007669"/>
    <property type="project" value="UniProtKB-KW"/>
</dbReference>
<dbReference type="Proteomes" id="UP000305921">
    <property type="component" value="Unassembled WGS sequence"/>
</dbReference>
<evidence type="ECO:0000256" key="4">
    <source>
        <dbReference type="PROSITE-ProRule" id="PRU00409"/>
    </source>
</evidence>
<keyword evidence="2 4" id="KW-0547">Nucleotide-binding</keyword>
<evidence type="ECO:0000259" key="5">
    <source>
        <dbReference type="PROSITE" id="PS50975"/>
    </source>
</evidence>